<gene>
    <name evidence="12" type="ORF">A2390_02745</name>
</gene>
<dbReference type="Gene3D" id="1.20.1560.10">
    <property type="entry name" value="ABC transporter type 1, transmembrane domain"/>
    <property type="match status" value="1"/>
</dbReference>
<evidence type="ECO:0008006" key="14">
    <source>
        <dbReference type="Google" id="ProtNLM"/>
    </source>
</evidence>
<keyword evidence="4 9" id="KW-0812">Transmembrane</keyword>
<dbReference type="PANTHER" id="PTHR24221:SF654">
    <property type="entry name" value="ATP-BINDING CASSETTE SUB-FAMILY B MEMBER 6"/>
    <property type="match status" value="1"/>
</dbReference>
<keyword evidence="5" id="KW-0547">Nucleotide-binding</keyword>
<dbReference type="FunFam" id="3.40.50.300:FF:000221">
    <property type="entry name" value="Multidrug ABC transporter ATP-binding protein"/>
    <property type="match status" value="1"/>
</dbReference>
<evidence type="ECO:0000256" key="8">
    <source>
        <dbReference type="ARBA" id="ARBA00023136"/>
    </source>
</evidence>
<evidence type="ECO:0000256" key="9">
    <source>
        <dbReference type="SAM" id="Phobius"/>
    </source>
</evidence>
<proteinExistence type="predicted"/>
<reference evidence="12 13" key="1">
    <citation type="journal article" date="2016" name="Nat. Commun.">
        <title>Thousands of microbial genomes shed light on interconnected biogeochemical processes in an aquifer system.</title>
        <authorList>
            <person name="Anantharaman K."/>
            <person name="Brown C.T."/>
            <person name="Hug L.A."/>
            <person name="Sharon I."/>
            <person name="Castelle C.J."/>
            <person name="Probst A.J."/>
            <person name="Thomas B.C."/>
            <person name="Singh A."/>
            <person name="Wilkins M.J."/>
            <person name="Karaoz U."/>
            <person name="Brodie E.L."/>
            <person name="Williams K.H."/>
            <person name="Hubbard S.S."/>
            <person name="Banfield J.F."/>
        </authorList>
    </citation>
    <scope>NUCLEOTIDE SEQUENCE [LARGE SCALE GENOMIC DNA]</scope>
</reference>
<dbReference type="InterPro" id="IPR011527">
    <property type="entry name" value="ABC1_TM_dom"/>
</dbReference>
<accession>A0A1G2CLY7</accession>
<dbReference type="Proteomes" id="UP000178599">
    <property type="component" value="Unassembled WGS sequence"/>
</dbReference>
<evidence type="ECO:0000256" key="7">
    <source>
        <dbReference type="ARBA" id="ARBA00022989"/>
    </source>
</evidence>
<evidence type="ECO:0000256" key="2">
    <source>
        <dbReference type="ARBA" id="ARBA00022448"/>
    </source>
</evidence>
<dbReference type="SUPFAM" id="SSF90123">
    <property type="entry name" value="ABC transporter transmembrane region"/>
    <property type="match status" value="1"/>
</dbReference>
<dbReference type="Pfam" id="PF00664">
    <property type="entry name" value="ABC_membrane"/>
    <property type="match status" value="1"/>
</dbReference>
<evidence type="ECO:0000256" key="5">
    <source>
        <dbReference type="ARBA" id="ARBA00022741"/>
    </source>
</evidence>
<feature type="domain" description="ABC transporter" evidence="10">
    <location>
        <begin position="161"/>
        <end position="395"/>
    </location>
</feature>
<protein>
    <recommendedName>
        <fullName evidence="14">ABC transporter domain-containing protein</fullName>
    </recommendedName>
</protein>
<evidence type="ECO:0000259" key="11">
    <source>
        <dbReference type="PROSITE" id="PS50929"/>
    </source>
</evidence>
<evidence type="ECO:0000256" key="6">
    <source>
        <dbReference type="ARBA" id="ARBA00022840"/>
    </source>
</evidence>
<comment type="subcellular location">
    <subcellularLocation>
        <location evidence="1">Cell membrane</location>
        <topology evidence="1">Multi-pass membrane protein</topology>
    </subcellularLocation>
</comment>
<dbReference type="PROSITE" id="PS50929">
    <property type="entry name" value="ABC_TM1F"/>
    <property type="match status" value="1"/>
</dbReference>
<dbReference type="GO" id="GO:0005524">
    <property type="term" value="F:ATP binding"/>
    <property type="evidence" value="ECO:0007669"/>
    <property type="project" value="UniProtKB-KW"/>
</dbReference>
<dbReference type="GO" id="GO:0034040">
    <property type="term" value="F:ATPase-coupled lipid transmembrane transporter activity"/>
    <property type="evidence" value="ECO:0007669"/>
    <property type="project" value="TreeGrafter"/>
</dbReference>
<name>A0A1G2CLY7_9BACT</name>
<dbReference type="SMART" id="SM00382">
    <property type="entry name" value="AAA"/>
    <property type="match status" value="1"/>
</dbReference>
<dbReference type="Gene3D" id="3.40.50.300">
    <property type="entry name" value="P-loop containing nucleotide triphosphate hydrolases"/>
    <property type="match status" value="1"/>
</dbReference>
<evidence type="ECO:0000313" key="12">
    <source>
        <dbReference type="EMBL" id="OGZ02426.1"/>
    </source>
</evidence>
<comment type="caution">
    <text evidence="12">The sequence shown here is derived from an EMBL/GenBank/DDBJ whole genome shotgun (WGS) entry which is preliminary data.</text>
</comment>
<keyword evidence="6" id="KW-0067">ATP-binding</keyword>
<evidence type="ECO:0000256" key="4">
    <source>
        <dbReference type="ARBA" id="ARBA00022692"/>
    </source>
</evidence>
<dbReference type="PANTHER" id="PTHR24221">
    <property type="entry name" value="ATP-BINDING CASSETTE SUB-FAMILY B"/>
    <property type="match status" value="1"/>
</dbReference>
<dbReference type="PROSITE" id="PS00211">
    <property type="entry name" value="ABC_TRANSPORTER_1"/>
    <property type="match status" value="1"/>
</dbReference>
<evidence type="ECO:0000256" key="3">
    <source>
        <dbReference type="ARBA" id="ARBA00022475"/>
    </source>
</evidence>
<feature type="domain" description="ABC transmembrane type-1" evidence="11">
    <location>
        <begin position="1"/>
        <end position="108"/>
    </location>
</feature>
<dbReference type="InterPro" id="IPR003593">
    <property type="entry name" value="AAA+_ATPase"/>
</dbReference>
<dbReference type="PROSITE" id="PS50893">
    <property type="entry name" value="ABC_TRANSPORTER_2"/>
    <property type="match status" value="1"/>
</dbReference>
<dbReference type="GO" id="GO:0005886">
    <property type="term" value="C:plasma membrane"/>
    <property type="evidence" value="ECO:0007669"/>
    <property type="project" value="UniProtKB-SubCell"/>
</dbReference>
<keyword evidence="2" id="KW-0813">Transport</keyword>
<dbReference type="InterPro" id="IPR027417">
    <property type="entry name" value="P-loop_NTPase"/>
</dbReference>
<keyword evidence="3" id="KW-1003">Cell membrane</keyword>
<sequence length="399" mass="45323">MFIKIKNISLEITRELANLYSRMIEIISNVPLIKISGTEHYEKERFRKITTNLAILEYQQTKFQSLVPMLTETLVMLAIIISFLISVKTFKINVLTYLPFIVAYLYVFLRVFNEINAFLESISGMFQNVEPFKAYETKLNEAKKSKIKNGSVKFRSLLHEIKFQNVSFSYENEKTTLHHLNFSIPKGSFTAIIGQTGSGKTTIAKLLSGLFYPQEGEIIIDETNLKDLDLKNWLEKIGFISQDVMIFNDSIKNNLIYGYFNATQKNIDSAAKIADIYNFIKNLPNGYDTNIGERGSKLSGGQKQRLAIARAVIKNPEILILDEATSSLDSKTEKTIQSALEKVSAGRTVIAIAHRLSTIIKADNIIVLEKGQIVEQGTPTNLLCQNGYYKKYYDLQFKN</sequence>
<organism evidence="12 13">
    <name type="scientific">Candidatus Liptonbacteria bacterium RIFOXYB1_FULL_36_10</name>
    <dbReference type="NCBI Taxonomy" id="1798654"/>
    <lineage>
        <taxon>Bacteria</taxon>
        <taxon>Candidatus Liptoniibacteriota</taxon>
    </lineage>
</organism>
<evidence type="ECO:0000313" key="13">
    <source>
        <dbReference type="Proteomes" id="UP000178599"/>
    </source>
</evidence>
<dbReference type="AlphaFoldDB" id="A0A1G2CLY7"/>
<dbReference type="InterPro" id="IPR036640">
    <property type="entry name" value="ABC1_TM_sf"/>
</dbReference>
<dbReference type="InterPro" id="IPR039421">
    <property type="entry name" value="Type_1_exporter"/>
</dbReference>
<dbReference type="GO" id="GO:0140359">
    <property type="term" value="F:ABC-type transporter activity"/>
    <property type="evidence" value="ECO:0007669"/>
    <property type="project" value="InterPro"/>
</dbReference>
<feature type="transmembrane region" description="Helical" evidence="9">
    <location>
        <begin position="66"/>
        <end position="87"/>
    </location>
</feature>
<feature type="transmembrane region" description="Helical" evidence="9">
    <location>
        <begin position="94"/>
        <end position="112"/>
    </location>
</feature>
<dbReference type="Pfam" id="PF00005">
    <property type="entry name" value="ABC_tran"/>
    <property type="match status" value="1"/>
</dbReference>
<dbReference type="InterPro" id="IPR003439">
    <property type="entry name" value="ABC_transporter-like_ATP-bd"/>
</dbReference>
<evidence type="ECO:0000256" key="1">
    <source>
        <dbReference type="ARBA" id="ARBA00004651"/>
    </source>
</evidence>
<dbReference type="GO" id="GO:0016887">
    <property type="term" value="F:ATP hydrolysis activity"/>
    <property type="evidence" value="ECO:0007669"/>
    <property type="project" value="InterPro"/>
</dbReference>
<dbReference type="SUPFAM" id="SSF52540">
    <property type="entry name" value="P-loop containing nucleoside triphosphate hydrolases"/>
    <property type="match status" value="1"/>
</dbReference>
<dbReference type="EMBL" id="MHLE01000031">
    <property type="protein sequence ID" value="OGZ02426.1"/>
    <property type="molecule type" value="Genomic_DNA"/>
</dbReference>
<dbReference type="InterPro" id="IPR017871">
    <property type="entry name" value="ABC_transporter-like_CS"/>
</dbReference>
<evidence type="ECO:0000259" key="10">
    <source>
        <dbReference type="PROSITE" id="PS50893"/>
    </source>
</evidence>
<keyword evidence="7 9" id="KW-1133">Transmembrane helix</keyword>
<keyword evidence="8 9" id="KW-0472">Membrane</keyword>